<keyword evidence="6" id="KW-1278">Translocase</keyword>
<evidence type="ECO:0000256" key="6">
    <source>
        <dbReference type="ARBA" id="ARBA00022967"/>
    </source>
</evidence>
<keyword evidence="2" id="KW-0813">Transport</keyword>
<name>A0ABQ0PX04_9PROT</name>
<reference evidence="9" key="1">
    <citation type="submission" date="2013-04" db="EMBL/GenBank/DDBJ databases">
        <title>The genome sequencing project of 58 acetic acid bacteria.</title>
        <authorList>
            <person name="Okamoto-Kainuma A."/>
            <person name="Ishikawa M."/>
            <person name="Umino S."/>
            <person name="Koizumi Y."/>
            <person name="Shiwa Y."/>
            <person name="Yoshikawa H."/>
            <person name="Matsutani M."/>
            <person name="Matsushita K."/>
        </authorList>
    </citation>
    <scope>NUCLEOTIDE SEQUENCE</scope>
    <source>
        <strain evidence="9">NRIC 0535</strain>
    </source>
</reference>
<gene>
    <name evidence="9" type="ORF">AA0535_0297</name>
</gene>
<dbReference type="PROSITE" id="PS50893">
    <property type="entry name" value="ABC_TRANSPORTER_2"/>
    <property type="match status" value="1"/>
</dbReference>
<dbReference type="InterPro" id="IPR003593">
    <property type="entry name" value="AAA+_ATPase"/>
</dbReference>
<evidence type="ECO:0000313" key="9">
    <source>
        <dbReference type="EMBL" id="GBQ83650.1"/>
    </source>
</evidence>
<dbReference type="Proteomes" id="UP001062776">
    <property type="component" value="Unassembled WGS sequence"/>
</dbReference>
<dbReference type="GO" id="GO:0005524">
    <property type="term" value="F:ATP binding"/>
    <property type="evidence" value="ECO:0007669"/>
    <property type="project" value="UniProtKB-KW"/>
</dbReference>
<comment type="similarity">
    <text evidence="1">Belongs to the ABC transporter superfamily.</text>
</comment>
<dbReference type="EMBL" id="BAPV01000003">
    <property type="protein sequence ID" value="GBQ83650.1"/>
    <property type="molecule type" value="Genomic_DNA"/>
</dbReference>
<evidence type="ECO:0000256" key="3">
    <source>
        <dbReference type="ARBA" id="ARBA00022475"/>
    </source>
</evidence>
<dbReference type="SUPFAM" id="SSF52540">
    <property type="entry name" value="P-loop containing nucleoside triphosphate hydrolases"/>
    <property type="match status" value="1"/>
</dbReference>
<keyword evidence="4" id="KW-0547">Nucleotide-binding</keyword>
<proteinExistence type="inferred from homology"/>
<keyword evidence="7" id="KW-0472">Membrane</keyword>
<dbReference type="Pfam" id="PF00005">
    <property type="entry name" value="ABC_tran"/>
    <property type="match status" value="1"/>
</dbReference>
<dbReference type="PANTHER" id="PTHR42788:SF17">
    <property type="entry name" value="ALIPHATIC SULFONATES IMPORT ATP-BINDING PROTEIN SSUB"/>
    <property type="match status" value="1"/>
</dbReference>
<dbReference type="SMART" id="SM00382">
    <property type="entry name" value="AAA"/>
    <property type="match status" value="1"/>
</dbReference>
<accession>A0ABQ0PX04</accession>
<feature type="domain" description="ABC transporter" evidence="8">
    <location>
        <begin position="18"/>
        <end position="232"/>
    </location>
</feature>
<evidence type="ECO:0000256" key="7">
    <source>
        <dbReference type="ARBA" id="ARBA00023136"/>
    </source>
</evidence>
<comment type="caution">
    <text evidence="9">The sequence shown here is derived from an EMBL/GenBank/DDBJ whole genome shotgun (WGS) entry which is preliminary data.</text>
</comment>
<dbReference type="PANTHER" id="PTHR42788">
    <property type="entry name" value="TAURINE IMPORT ATP-BINDING PROTEIN-RELATED"/>
    <property type="match status" value="1"/>
</dbReference>
<keyword evidence="10" id="KW-1185">Reference proteome</keyword>
<protein>
    <submittedName>
        <fullName evidence="9">Aliphatic sulfonate ABC transporter ATP-binding protein</fullName>
    </submittedName>
</protein>
<keyword evidence="5 9" id="KW-0067">ATP-binding</keyword>
<organism evidence="9 10">
    <name type="scientific">Asaia krungthepensis NRIC 0535</name>
    <dbReference type="NCBI Taxonomy" id="1307925"/>
    <lineage>
        <taxon>Bacteria</taxon>
        <taxon>Pseudomonadati</taxon>
        <taxon>Pseudomonadota</taxon>
        <taxon>Alphaproteobacteria</taxon>
        <taxon>Acetobacterales</taxon>
        <taxon>Acetobacteraceae</taxon>
        <taxon>Asaia</taxon>
    </lineage>
</organism>
<dbReference type="InterPro" id="IPR027417">
    <property type="entry name" value="P-loop_NTPase"/>
</dbReference>
<keyword evidence="3" id="KW-1003">Cell membrane</keyword>
<evidence type="ECO:0000256" key="4">
    <source>
        <dbReference type="ARBA" id="ARBA00022741"/>
    </source>
</evidence>
<evidence type="ECO:0000259" key="8">
    <source>
        <dbReference type="PROSITE" id="PS50893"/>
    </source>
</evidence>
<evidence type="ECO:0000313" key="10">
    <source>
        <dbReference type="Proteomes" id="UP001062776"/>
    </source>
</evidence>
<dbReference type="Gene3D" id="3.40.50.300">
    <property type="entry name" value="P-loop containing nucleotide triphosphate hydrolases"/>
    <property type="match status" value="1"/>
</dbReference>
<evidence type="ECO:0000256" key="1">
    <source>
        <dbReference type="ARBA" id="ARBA00005417"/>
    </source>
</evidence>
<dbReference type="RefSeq" id="WP_264814133.1">
    <property type="nucleotide sequence ID" value="NZ_BAPV01000003.1"/>
</dbReference>
<evidence type="ECO:0000256" key="5">
    <source>
        <dbReference type="ARBA" id="ARBA00022840"/>
    </source>
</evidence>
<dbReference type="InterPro" id="IPR050166">
    <property type="entry name" value="ABC_transporter_ATP-bind"/>
</dbReference>
<dbReference type="InterPro" id="IPR003439">
    <property type="entry name" value="ABC_transporter-like_ATP-bd"/>
</dbReference>
<dbReference type="PROSITE" id="PS00211">
    <property type="entry name" value="ABC_TRANSPORTER_1"/>
    <property type="match status" value="1"/>
</dbReference>
<evidence type="ECO:0000256" key="2">
    <source>
        <dbReference type="ARBA" id="ARBA00022448"/>
    </source>
</evidence>
<sequence>MSANPLTKAEFELAGNAVSIRHFTRRFGETTVLRNLNLDIAPGEFVALLGHSGSGKSTLLRALAGLDTVEEGQIDRPSAVSVVFQEHRLLPWKNVTDNVTLGLDGKEWNAQAEAILHEVGLGHRLEAWPLTLSGGEAQRAALARALIREPKLLMLDEPFAALDALTRLRMQKLVLDLWKRHDCAVLLVTHDVDEALALADRALVLERGEIRTEVEIPLTRPRRHADPVFEALRERLLHALGVTS</sequence>
<dbReference type="InterPro" id="IPR017871">
    <property type="entry name" value="ABC_transporter-like_CS"/>
</dbReference>